<evidence type="ECO:0000256" key="3">
    <source>
        <dbReference type="ARBA" id="ARBA00022475"/>
    </source>
</evidence>
<dbReference type="InterPro" id="IPR003131">
    <property type="entry name" value="T1-type_BTB"/>
</dbReference>
<dbReference type="Proteomes" id="UP000046395">
    <property type="component" value="Unassembled WGS sequence"/>
</dbReference>
<evidence type="ECO:0000256" key="1">
    <source>
        <dbReference type="ARBA" id="ARBA00004236"/>
    </source>
</evidence>
<dbReference type="InterPro" id="IPR057093">
    <property type="entry name" value="H1_KCTD8_12_16"/>
</dbReference>
<dbReference type="GO" id="GO:0043235">
    <property type="term" value="C:receptor complex"/>
    <property type="evidence" value="ECO:0007669"/>
    <property type="project" value="TreeGrafter"/>
</dbReference>
<evidence type="ECO:0000313" key="10">
    <source>
        <dbReference type="WBParaSite" id="TMUE_1000005725.1"/>
    </source>
</evidence>
<name>A0A5S6QF43_TRIMR</name>
<keyword evidence="3" id="KW-1003">Cell membrane</keyword>
<dbReference type="Gene3D" id="3.30.710.10">
    <property type="entry name" value="Potassium Channel Kv1.1, Chain A"/>
    <property type="match status" value="1"/>
</dbReference>
<dbReference type="WBParaSite" id="TMUE_1000005725.1">
    <property type="protein sequence ID" value="TMUE_1000005725.1"/>
    <property type="gene ID" value="WBGene00286694"/>
</dbReference>
<dbReference type="Pfam" id="PF02214">
    <property type="entry name" value="BTB_2"/>
    <property type="match status" value="1"/>
</dbReference>
<evidence type="ECO:0000259" key="7">
    <source>
        <dbReference type="Pfam" id="PF02214"/>
    </source>
</evidence>
<feature type="domain" description="KCTD8/12/16 H1" evidence="8">
    <location>
        <begin position="182"/>
        <end position="295"/>
    </location>
</feature>
<dbReference type="GO" id="GO:0051260">
    <property type="term" value="P:protein homooligomerization"/>
    <property type="evidence" value="ECO:0007669"/>
    <property type="project" value="InterPro"/>
</dbReference>
<evidence type="ECO:0000256" key="5">
    <source>
        <dbReference type="ARBA" id="ARBA00023136"/>
    </source>
</evidence>
<dbReference type="GO" id="GO:0005886">
    <property type="term" value="C:plasma membrane"/>
    <property type="evidence" value="ECO:0007669"/>
    <property type="project" value="UniProtKB-SubCell"/>
</dbReference>
<evidence type="ECO:0000256" key="4">
    <source>
        <dbReference type="ARBA" id="ARBA00022553"/>
    </source>
</evidence>
<dbReference type="CDD" id="cd22204">
    <property type="entry name" value="H1_KCTD12-like"/>
    <property type="match status" value="1"/>
</dbReference>
<organism evidence="9 10">
    <name type="scientific">Trichuris muris</name>
    <name type="common">Mouse whipworm</name>
    <dbReference type="NCBI Taxonomy" id="70415"/>
    <lineage>
        <taxon>Eukaryota</taxon>
        <taxon>Metazoa</taxon>
        <taxon>Ecdysozoa</taxon>
        <taxon>Nematoda</taxon>
        <taxon>Enoplea</taxon>
        <taxon>Dorylaimia</taxon>
        <taxon>Trichinellida</taxon>
        <taxon>Trichuridae</taxon>
        <taxon>Trichuris</taxon>
    </lineage>
</organism>
<dbReference type="GO" id="GO:0043005">
    <property type="term" value="C:neuron projection"/>
    <property type="evidence" value="ECO:0007669"/>
    <property type="project" value="UniProtKB-SubCell"/>
</dbReference>
<keyword evidence="5" id="KW-0472">Membrane</keyword>
<keyword evidence="6" id="KW-0966">Cell projection</keyword>
<keyword evidence="9" id="KW-1185">Reference proteome</keyword>
<dbReference type="SUPFAM" id="SSF54695">
    <property type="entry name" value="POZ domain"/>
    <property type="match status" value="1"/>
</dbReference>
<proteinExistence type="predicted"/>
<reference evidence="10" key="1">
    <citation type="submission" date="2019-12" db="UniProtKB">
        <authorList>
            <consortium name="WormBaseParasite"/>
        </authorList>
    </citation>
    <scope>IDENTIFICATION</scope>
</reference>
<protein>
    <submittedName>
        <fullName evidence="10">BTB_2 domain-containing protein</fullName>
    </submittedName>
</protein>
<evidence type="ECO:0000313" key="9">
    <source>
        <dbReference type="Proteomes" id="UP000046395"/>
    </source>
</evidence>
<dbReference type="GO" id="GO:0008277">
    <property type="term" value="P:regulation of G protein-coupled receptor signaling pathway"/>
    <property type="evidence" value="ECO:0007669"/>
    <property type="project" value="TreeGrafter"/>
</dbReference>
<evidence type="ECO:0000256" key="6">
    <source>
        <dbReference type="ARBA" id="ARBA00023273"/>
    </source>
</evidence>
<evidence type="ECO:0000259" key="8">
    <source>
        <dbReference type="Pfam" id="PF23110"/>
    </source>
</evidence>
<comment type="subcellular location">
    <subcellularLocation>
        <location evidence="1">Cell membrane</location>
    </subcellularLocation>
    <subcellularLocation>
        <location evidence="2">Cell projection</location>
        <location evidence="2">Neuron projection</location>
    </subcellularLocation>
</comment>
<dbReference type="STRING" id="70415.A0A5S6QF43"/>
<dbReference type="AlphaFoldDB" id="A0A5S6QF43"/>
<dbReference type="PANTHER" id="PTHR14499:SF136">
    <property type="entry name" value="GH08630P"/>
    <property type="match status" value="1"/>
</dbReference>
<dbReference type="Pfam" id="PF23110">
    <property type="entry name" value="H1_KCTD8_12_16"/>
    <property type="match status" value="1"/>
</dbReference>
<dbReference type="InterPro" id="IPR011333">
    <property type="entry name" value="SKP1/BTB/POZ_sf"/>
</dbReference>
<dbReference type="PANTHER" id="PTHR14499">
    <property type="entry name" value="POTASSIUM CHANNEL TETRAMERIZATION DOMAIN-CONTAINING"/>
    <property type="match status" value="1"/>
</dbReference>
<sequence>MKRVICSLDMRDCKTDKVKMENYMISDFHDTGRALPLLMDPADTPEVIELHVGNCKYVTTWMTMERQEESAVDLFRQKIMASKFKNKTLKSQPAFANAPVILDFVERDGHLFRYILEYMRNGRLILPKHFNKHEALKKEALFYNLRQLANLIQEGMEKNWKSLSWLFSLPEKNFNQGFSENYITLSHLAGFTLARPGQSDAAFRKLNRISVCGKLSSCRKVFGNYLNESRDPNCEEGNQYTSRMFLKHNILEMAFDQLAQVGYHLLTCSASEPWHRSVQAHQDDSDWNHYMEYVFGKT</sequence>
<feature type="domain" description="Potassium channel tetramerisation-type BTB" evidence="7">
    <location>
        <begin position="48"/>
        <end position="148"/>
    </location>
</feature>
<accession>A0A5S6QF43</accession>
<keyword evidence="4" id="KW-0597">Phosphoprotein</keyword>
<evidence type="ECO:0000256" key="2">
    <source>
        <dbReference type="ARBA" id="ARBA00004487"/>
    </source>
</evidence>